<comment type="caution">
    <text evidence="1">The sequence shown here is derived from an EMBL/GenBank/DDBJ whole genome shotgun (WGS) entry which is preliminary data.</text>
</comment>
<dbReference type="AlphaFoldDB" id="A0A846QKY9"/>
<evidence type="ECO:0000313" key="2">
    <source>
        <dbReference type="Proteomes" id="UP000580856"/>
    </source>
</evidence>
<accession>A0A846QKY9</accession>
<proteinExistence type="predicted"/>
<evidence type="ECO:0000313" key="1">
    <source>
        <dbReference type="EMBL" id="NJB66853.1"/>
    </source>
</evidence>
<sequence>MISLVLKIALQQVTDEFPVLDVNEQFAYPLLIHV</sequence>
<gene>
    <name evidence="1" type="ORF">GGQ74_000493</name>
</gene>
<name>A0A846QKY9_9BACT</name>
<protein>
    <submittedName>
        <fullName evidence="1">Uncharacterized protein</fullName>
    </submittedName>
</protein>
<dbReference type="EMBL" id="JAATJA010000001">
    <property type="protein sequence ID" value="NJB66853.1"/>
    <property type="molecule type" value="Genomic_DNA"/>
</dbReference>
<organism evidence="1 2">
    <name type="scientific">Desulfobaculum xiamenense</name>
    <dbReference type="NCBI Taxonomy" id="995050"/>
    <lineage>
        <taxon>Bacteria</taxon>
        <taxon>Pseudomonadati</taxon>
        <taxon>Thermodesulfobacteriota</taxon>
        <taxon>Desulfovibrionia</taxon>
        <taxon>Desulfovibrionales</taxon>
        <taxon>Desulfovibrionaceae</taxon>
        <taxon>Desulfobaculum</taxon>
    </lineage>
</organism>
<dbReference type="Proteomes" id="UP000580856">
    <property type="component" value="Unassembled WGS sequence"/>
</dbReference>
<reference evidence="1 2" key="1">
    <citation type="submission" date="2020-03" db="EMBL/GenBank/DDBJ databases">
        <title>Genomic Encyclopedia of Type Strains, Phase IV (KMG-IV): sequencing the most valuable type-strain genomes for metagenomic binning, comparative biology and taxonomic classification.</title>
        <authorList>
            <person name="Goeker M."/>
        </authorList>
    </citation>
    <scope>NUCLEOTIDE SEQUENCE [LARGE SCALE GENOMIC DNA]</scope>
    <source>
        <strain evidence="1 2">DSM 24233</strain>
    </source>
</reference>
<keyword evidence="2" id="KW-1185">Reference proteome</keyword>